<dbReference type="EMBL" id="ADNX01000051">
    <property type="protein sequence ID" value="EFH06855.1"/>
    <property type="molecule type" value="Genomic_DNA"/>
</dbReference>
<feature type="domain" description="N-acetyltransferase" evidence="1">
    <location>
        <begin position="24"/>
        <end position="190"/>
    </location>
</feature>
<dbReference type="PROSITE" id="PS51186">
    <property type="entry name" value="GNAT"/>
    <property type="match status" value="1"/>
</dbReference>
<gene>
    <name evidence="2" type="ORF">HMPREF0220_2166</name>
</gene>
<accession>D5Q5I4</accession>
<sequence length="191" mass="21185">MFIDKNLLGGKVMPTITLKNGVDVLIREGVREDAQNIIDFYNEVGGETHFLSFGKDEYKISLKEQENAIESAKASDNSVKLIAFIDGEIVGIATIDSNQKAKGKHVGVLGIVVKEKYWGIGLGKRLMLDLIEWCKSNGITKKITLVTNEENYNAIGLYKKVGFEVESILKKECYYNGVYTDLIGMSLLLGI</sequence>
<evidence type="ECO:0000313" key="3">
    <source>
        <dbReference type="Proteomes" id="UP000003227"/>
    </source>
</evidence>
<dbReference type="Gene3D" id="3.40.630.30">
    <property type="match status" value="1"/>
</dbReference>
<dbReference type="Proteomes" id="UP000003227">
    <property type="component" value="Unassembled WGS sequence"/>
</dbReference>
<evidence type="ECO:0000313" key="2">
    <source>
        <dbReference type="EMBL" id="EFH06855.1"/>
    </source>
</evidence>
<dbReference type="Pfam" id="PF00583">
    <property type="entry name" value="Acetyltransf_1"/>
    <property type="match status" value="1"/>
</dbReference>
<name>D5Q5I4_CLODI</name>
<dbReference type="GO" id="GO:0016747">
    <property type="term" value="F:acyltransferase activity, transferring groups other than amino-acyl groups"/>
    <property type="evidence" value="ECO:0007669"/>
    <property type="project" value="InterPro"/>
</dbReference>
<dbReference type="PANTHER" id="PTHR43415">
    <property type="entry name" value="SPERMIDINE N(1)-ACETYLTRANSFERASE"/>
    <property type="match status" value="1"/>
</dbReference>
<keyword evidence="2" id="KW-0808">Transferase</keyword>
<dbReference type="InterPro" id="IPR016181">
    <property type="entry name" value="Acyl_CoA_acyltransferase"/>
</dbReference>
<dbReference type="SUPFAM" id="SSF55729">
    <property type="entry name" value="Acyl-CoA N-acyltransferases (Nat)"/>
    <property type="match status" value="1"/>
</dbReference>
<dbReference type="CDD" id="cd04301">
    <property type="entry name" value="NAT_SF"/>
    <property type="match status" value="1"/>
</dbReference>
<organism evidence="2 3">
    <name type="scientific">Clostridioides difficile NAP08</name>
    <dbReference type="NCBI Taxonomy" id="525259"/>
    <lineage>
        <taxon>Bacteria</taxon>
        <taxon>Bacillati</taxon>
        <taxon>Bacillota</taxon>
        <taxon>Clostridia</taxon>
        <taxon>Peptostreptococcales</taxon>
        <taxon>Peptostreptococcaceae</taxon>
        <taxon>Clostridioides</taxon>
    </lineage>
</organism>
<dbReference type="HOGENOM" id="CLU_013985_19_1_9"/>
<proteinExistence type="predicted"/>
<dbReference type="AlphaFoldDB" id="D5Q5I4"/>
<evidence type="ECO:0000259" key="1">
    <source>
        <dbReference type="PROSITE" id="PS51186"/>
    </source>
</evidence>
<dbReference type="InterPro" id="IPR000182">
    <property type="entry name" value="GNAT_dom"/>
</dbReference>
<protein>
    <submittedName>
        <fullName evidence="2">Acetyltransferase, GNAT family</fullName>
    </submittedName>
</protein>
<dbReference type="PANTHER" id="PTHR43415:SF3">
    <property type="entry name" value="GNAT-FAMILY ACETYLTRANSFERASE"/>
    <property type="match status" value="1"/>
</dbReference>
<reference evidence="2 3" key="1">
    <citation type="submission" date="2010-05" db="EMBL/GenBank/DDBJ databases">
        <authorList>
            <person name="Qin X."/>
            <person name="Bachman B."/>
            <person name="Battles P."/>
            <person name="Bell A."/>
            <person name="Bess C."/>
            <person name="Bickham C."/>
            <person name="Chaboub L."/>
            <person name="Chen D."/>
            <person name="Coyle M."/>
            <person name="Deiros D.R."/>
            <person name="Dinh H."/>
            <person name="Forbes L."/>
            <person name="Fowler G."/>
            <person name="Francisco L."/>
            <person name="Fu Q."/>
            <person name="Gubbala S."/>
            <person name="Hale W."/>
            <person name="Han Y."/>
            <person name="Hemphill L."/>
            <person name="Highlander S.K."/>
            <person name="Hirani K."/>
            <person name="Hogues M."/>
            <person name="Jackson L."/>
            <person name="Jakkamsetti A."/>
            <person name="Javaid M."/>
            <person name="Jiang H."/>
            <person name="Korchina V."/>
            <person name="Kovar C."/>
            <person name="Lara F."/>
            <person name="Lee S."/>
            <person name="Mata R."/>
            <person name="Mathew T."/>
            <person name="Moen C."/>
            <person name="Morales K."/>
            <person name="Munidasa M."/>
            <person name="Nazareth L."/>
            <person name="Ngo R."/>
            <person name="Nguyen L."/>
            <person name="Okwuonu G."/>
            <person name="Ongeri F."/>
            <person name="Patil S."/>
            <person name="Petrosino J."/>
            <person name="Pham C."/>
            <person name="Pham P."/>
            <person name="Pu L.-L."/>
            <person name="Puazo M."/>
            <person name="Raj R."/>
            <person name="Reid J."/>
            <person name="Rouhana J."/>
            <person name="Saada N."/>
            <person name="Shang Y."/>
            <person name="Simmons D."/>
            <person name="Thornton R."/>
            <person name="Warren J."/>
            <person name="Weissenberger G."/>
            <person name="Zhang J."/>
            <person name="Zhang L."/>
            <person name="Zhou C."/>
            <person name="Zhu D."/>
            <person name="Muzny D."/>
            <person name="Worley K."/>
            <person name="Gibbs R."/>
        </authorList>
    </citation>
    <scope>NUCLEOTIDE SEQUENCE [LARGE SCALE GENOMIC DNA]</scope>
    <source>
        <strain evidence="2 3">NAP08</strain>
    </source>
</reference>
<comment type="caution">
    <text evidence="2">The sequence shown here is derived from an EMBL/GenBank/DDBJ whole genome shotgun (WGS) entry which is preliminary data.</text>
</comment>